<proteinExistence type="predicted"/>
<dbReference type="Pfam" id="PF00432">
    <property type="entry name" value="Prenyltrans"/>
    <property type="match status" value="1"/>
</dbReference>
<gene>
    <name evidence="3" type="ORF">PHLCEN_2v12114</name>
</gene>
<feature type="domain" description="Prenyltransferase alpha-alpha toroid" evidence="2">
    <location>
        <begin position="1"/>
        <end position="54"/>
    </location>
</feature>
<dbReference type="InterPro" id="IPR001330">
    <property type="entry name" value="Prenyltrans"/>
</dbReference>
<keyword evidence="4" id="KW-1185">Reference proteome</keyword>
<name>A0A2R6NI29_9APHY</name>
<dbReference type="SUPFAM" id="SSF48239">
    <property type="entry name" value="Terpenoid cyclases/Protein prenyltransferases"/>
    <property type="match status" value="1"/>
</dbReference>
<comment type="caution">
    <text evidence="3">The sequence shown here is derived from an EMBL/GenBank/DDBJ whole genome shotgun (WGS) entry which is preliminary data.</text>
</comment>
<evidence type="ECO:0000313" key="3">
    <source>
        <dbReference type="EMBL" id="PSR72010.1"/>
    </source>
</evidence>
<dbReference type="InterPro" id="IPR008930">
    <property type="entry name" value="Terpenoid_cyclase/PrenylTrfase"/>
</dbReference>
<dbReference type="EMBL" id="MLYV02001229">
    <property type="protein sequence ID" value="PSR72010.1"/>
    <property type="molecule type" value="Genomic_DNA"/>
</dbReference>
<dbReference type="STRING" id="98765.A0A2R6NI29"/>
<organism evidence="3 4">
    <name type="scientific">Hermanssonia centrifuga</name>
    <dbReference type="NCBI Taxonomy" id="98765"/>
    <lineage>
        <taxon>Eukaryota</taxon>
        <taxon>Fungi</taxon>
        <taxon>Dikarya</taxon>
        <taxon>Basidiomycota</taxon>
        <taxon>Agaricomycotina</taxon>
        <taxon>Agaricomycetes</taxon>
        <taxon>Polyporales</taxon>
        <taxon>Meruliaceae</taxon>
        <taxon>Hermanssonia</taxon>
    </lineage>
</organism>
<dbReference type="OrthoDB" id="24893at2759"/>
<evidence type="ECO:0000313" key="4">
    <source>
        <dbReference type="Proteomes" id="UP000186601"/>
    </source>
</evidence>
<dbReference type="Proteomes" id="UP000186601">
    <property type="component" value="Unassembled WGS sequence"/>
</dbReference>
<evidence type="ECO:0000256" key="1">
    <source>
        <dbReference type="ARBA" id="ARBA00022737"/>
    </source>
</evidence>
<accession>A0A2R6NI29</accession>
<keyword evidence="1" id="KW-0677">Repeat</keyword>
<reference evidence="3 4" key="1">
    <citation type="submission" date="2018-02" db="EMBL/GenBank/DDBJ databases">
        <title>Genome sequence of the basidiomycete white-rot fungus Phlebia centrifuga.</title>
        <authorList>
            <person name="Granchi Z."/>
            <person name="Peng M."/>
            <person name="de Vries R.P."/>
            <person name="Hilden K."/>
            <person name="Makela M.R."/>
            <person name="Grigoriev I."/>
            <person name="Riley R."/>
        </authorList>
    </citation>
    <scope>NUCLEOTIDE SEQUENCE [LARGE SCALE GENOMIC DNA]</scope>
    <source>
        <strain evidence="3 4">FBCC195</strain>
    </source>
</reference>
<sequence length="90" mass="9873">MLGAGDLIDSAALAEFLFKCQFKFGGVRKAPEGSPDPYHTYMAIATLSISPPPNSDESLQLAHLDVLWNTTEDTARWIREHVPVSARKSS</sequence>
<dbReference type="Gene3D" id="1.50.10.20">
    <property type="match status" value="1"/>
</dbReference>
<evidence type="ECO:0000259" key="2">
    <source>
        <dbReference type="Pfam" id="PF00432"/>
    </source>
</evidence>
<dbReference type="AlphaFoldDB" id="A0A2R6NI29"/>
<protein>
    <recommendedName>
        <fullName evidence="2">Prenyltransferase alpha-alpha toroid domain-containing protein</fullName>
    </recommendedName>
</protein>
<dbReference type="GO" id="GO:0003824">
    <property type="term" value="F:catalytic activity"/>
    <property type="evidence" value="ECO:0007669"/>
    <property type="project" value="InterPro"/>
</dbReference>